<comment type="caution">
    <text evidence="3">The sequence shown here is derived from an EMBL/GenBank/DDBJ whole genome shotgun (WGS) entry which is preliminary data.</text>
</comment>
<reference evidence="3 4" key="1">
    <citation type="journal article" date="2012" name="J. Bacteriol.">
        <title>Draft Genome Sequence of the Purple Photosynthetic Bacterium Phaeospirillum molischianum DSM120, a Particularly Versatile Bacterium.</title>
        <authorList>
            <person name="Duquesne K."/>
            <person name="Prima V."/>
            <person name="Ji B."/>
            <person name="Rouy Z."/>
            <person name="Medigue C."/>
            <person name="Talla E."/>
            <person name="Sturgis J.N."/>
        </authorList>
    </citation>
    <scope>NUCLEOTIDE SEQUENCE [LARGE SCALE GENOMIC DNA]</scope>
    <source>
        <strain evidence="4">DSM120</strain>
    </source>
</reference>
<name>H8FQ69_MAGML</name>
<keyword evidence="1" id="KW-0472">Membrane</keyword>
<accession>H8FQ69</accession>
<dbReference type="GO" id="GO:0016788">
    <property type="term" value="F:hydrolase activity, acting on ester bonds"/>
    <property type="evidence" value="ECO:0007669"/>
    <property type="project" value="UniProtKB-ARBA"/>
</dbReference>
<dbReference type="Gene3D" id="3.40.50.1110">
    <property type="entry name" value="SGNH hydrolase"/>
    <property type="match status" value="1"/>
</dbReference>
<protein>
    <recommendedName>
        <fullName evidence="2">SGNH hydrolase-type esterase domain-containing protein</fullName>
    </recommendedName>
</protein>
<keyword evidence="1" id="KW-1133">Transmembrane helix</keyword>
<organism evidence="3 4">
    <name type="scientific">Magnetospirillum molischianum DSM 120</name>
    <dbReference type="NCBI Taxonomy" id="1150626"/>
    <lineage>
        <taxon>Bacteria</taxon>
        <taxon>Pseudomonadati</taxon>
        <taxon>Pseudomonadota</taxon>
        <taxon>Alphaproteobacteria</taxon>
        <taxon>Rhodospirillales</taxon>
        <taxon>Rhodospirillaceae</taxon>
        <taxon>Magnetospirillum</taxon>
    </lineage>
</organism>
<keyword evidence="1" id="KW-0812">Transmembrane</keyword>
<feature type="transmembrane region" description="Helical" evidence="1">
    <location>
        <begin position="12"/>
        <end position="38"/>
    </location>
</feature>
<dbReference type="EMBL" id="CAHP01000014">
    <property type="protein sequence ID" value="CCG40507.1"/>
    <property type="molecule type" value="Genomic_DNA"/>
</dbReference>
<evidence type="ECO:0000259" key="2">
    <source>
        <dbReference type="Pfam" id="PF13472"/>
    </source>
</evidence>
<dbReference type="SUPFAM" id="SSF52266">
    <property type="entry name" value="SGNH hydrolase"/>
    <property type="match status" value="1"/>
</dbReference>
<evidence type="ECO:0000313" key="3">
    <source>
        <dbReference type="EMBL" id="CCG40507.1"/>
    </source>
</evidence>
<dbReference type="eggNOG" id="COG2755">
    <property type="taxonomic scope" value="Bacteria"/>
</dbReference>
<dbReference type="InterPro" id="IPR036514">
    <property type="entry name" value="SGNH_hydro_sf"/>
</dbReference>
<dbReference type="AlphaFoldDB" id="H8FQ69"/>
<dbReference type="Proteomes" id="UP000004169">
    <property type="component" value="Unassembled WGS sequence"/>
</dbReference>
<feature type="domain" description="SGNH hydrolase-type esterase" evidence="2">
    <location>
        <begin position="126"/>
        <end position="289"/>
    </location>
</feature>
<dbReference type="Pfam" id="PF13472">
    <property type="entry name" value="Lipase_GDSL_2"/>
    <property type="match status" value="1"/>
</dbReference>
<dbReference type="OrthoDB" id="8480707at2"/>
<dbReference type="STRING" id="1150626.PHAMO_210018"/>
<proteinExistence type="predicted"/>
<evidence type="ECO:0000313" key="4">
    <source>
        <dbReference type="Proteomes" id="UP000004169"/>
    </source>
</evidence>
<dbReference type="CDD" id="cd00229">
    <property type="entry name" value="SGNH_hydrolase"/>
    <property type="match status" value="1"/>
</dbReference>
<sequence>MRPTRSNLFGRVFSSLAVTLLSAAIFICATEYIAGLILKQLREKRPLFSVAYTDDNVRKLFDTENPDRYREIMLEGWRQSDTTYSPFVEYRMTPYQGQHFNVDENGIRPNGGTAPDLTAAGPKIFIFGGSTTLGLGVGDDETIPAYVEQALRAAGRTDAQVFNFGVVSYYSTQERIALEQLLTAGIKPDVAVFIDGINDFYYCTIPDVSAWNDRLVQLTNARSRMPILLELSSRSNVVYLARHLSGDKSVVVREWGSFCDNEADVAQVAHRLDTNRRIIDATAERLGFKALFVQQPVPTYSYDNRKRPFPVQEEMLGYHMNSARGYPLMAQQRSQGQLWSRGVLWLAELEPPEGNAYIDTIHYSPRFNKVIGNRIAQAILDEGHLPPLTTPSP</sequence>
<evidence type="ECO:0000256" key="1">
    <source>
        <dbReference type="SAM" id="Phobius"/>
    </source>
</evidence>
<keyword evidence="4" id="KW-1185">Reference proteome</keyword>
<gene>
    <name evidence="3" type="ORF">PHAMO_210018</name>
</gene>
<dbReference type="InterPro" id="IPR013830">
    <property type="entry name" value="SGNH_hydro"/>
</dbReference>